<comment type="caution">
    <text evidence="2">The sequence shown here is derived from an EMBL/GenBank/DDBJ whole genome shotgun (WGS) entry which is preliminary data.</text>
</comment>
<accession>A0A834P5I8</accession>
<keyword evidence="3" id="KW-1185">Reference proteome</keyword>
<gene>
    <name evidence="2" type="ORF">H0235_005750</name>
</gene>
<protein>
    <submittedName>
        <fullName evidence="2">Uncharacterized protein</fullName>
    </submittedName>
</protein>
<evidence type="ECO:0000313" key="3">
    <source>
        <dbReference type="Proteomes" id="UP000600918"/>
    </source>
</evidence>
<sequence length="88" mass="9915">MYETHADITTQHPDSSTKQNKRFLSEDIRKGQLNRSAMEEPRPGGTAFLITVTSAPGKYAFSPLNTIFEYDYVTFCCGNIFDYAQHSG</sequence>
<organism evidence="2 3">
    <name type="scientific">Vespula pensylvanica</name>
    <name type="common">Western yellow jacket</name>
    <name type="synonym">Wasp</name>
    <dbReference type="NCBI Taxonomy" id="30213"/>
    <lineage>
        <taxon>Eukaryota</taxon>
        <taxon>Metazoa</taxon>
        <taxon>Ecdysozoa</taxon>
        <taxon>Arthropoda</taxon>
        <taxon>Hexapoda</taxon>
        <taxon>Insecta</taxon>
        <taxon>Pterygota</taxon>
        <taxon>Neoptera</taxon>
        <taxon>Endopterygota</taxon>
        <taxon>Hymenoptera</taxon>
        <taxon>Apocrita</taxon>
        <taxon>Aculeata</taxon>
        <taxon>Vespoidea</taxon>
        <taxon>Vespidae</taxon>
        <taxon>Vespinae</taxon>
        <taxon>Vespula</taxon>
    </lineage>
</organism>
<name>A0A834P5I8_VESPE</name>
<dbReference type="EMBL" id="JACSDY010000004">
    <property type="protein sequence ID" value="KAF7429352.1"/>
    <property type="molecule type" value="Genomic_DNA"/>
</dbReference>
<evidence type="ECO:0000313" key="2">
    <source>
        <dbReference type="EMBL" id="KAF7429352.1"/>
    </source>
</evidence>
<reference evidence="2" key="1">
    <citation type="journal article" date="2020" name="G3 (Bethesda)">
        <title>High-Quality Assemblies for Three Invasive Social Wasps from the &lt;i&gt;Vespula&lt;/i&gt; Genus.</title>
        <authorList>
            <person name="Harrop T.W.R."/>
            <person name="Guhlin J."/>
            <person name="McLaughlin G.M."/>
            <person name="Permina E."/>
            <person name="Stockwell P."/>
            <person name="Gilligan J."/>
            <person name="Le Lec M.F."/>
            <person name="Gruber M.A.M."/>
            <person name="Quinn O."/>
            <person name="Lovegrove M."/>
            <person name="Duncan E.J."/>
            <person name="Remnant E.J."/>
            <person name="Van Eeckhoven J."/>
            <person name="Graham B."/>
            <person name="Knapp R.A."/>
            <person name="Langford K.W."/>
            <person name="Kronenberg Z."/>
            <person name="Press M.O."/>
            <person name="Eacker S.M."/>
            <person name="Wilson-Rankin E.E."/>
            <person name="Purcell J."/>
            <person name="Lester P.J."/>
            <person name="Dearden P.K."/>
        </authorList>
    </citation>
    <scope>NUCLEOTIDE SEQUENCE</scope>
    <source>
        <strain evidence="2">Volc-1</strain>
    </source>
</reference>
<evidence type="ECO:0000256" key="1">
    <source>
        <dbReference type="SAM" id="MobiDB-lite"/>
    </source>
</evidence>
<dbReference type="AlphaFoldDB" id="A0A834P5I8"/>
<proteinExistence type="predicted"/>
<feature type="compositionally biased region" description="Polar residues" evidence="1">
    <location>
        <begin position="7"/>
        <end position="18"/>
    </location>
</feature>
<dbReference type="Proteomes" id="UP000600918">
    <property type="component" value="Unassembled WGS sequence"/>
</dbReference>
<feature type="region of interest" description="Disordered" evidence="1">
    <location>
        <begin position="1"/>
        <end position="42"/>
    </location>
</feature>